<evidence type="ECO:0000256" key="2">
    <source>
        <dbReference type="SAM" id="SignalP"/>
    </source>
</evidence>
<keyword evidence="4" id="KW-1185">Reference proteome</keyword>
<name>A0ABS9W737_9PROT</name>
<protein>
    <submittedName>
        <fullName evidence="3">Uncharacterized protein</fullName>
    </submittedName>
</protein>
<proteinExistence type="predicted"/>
<evidence type="ECO:0000313" key="4">
    <source>
        <dbReference type="Proteomes" id="UP001201985"/>
    </source>
</evidence>
<sequence length="143" mass="14784">MRSVMTACLLGLLAFGLAPAVLDHSAGAASPRRDGPAASGMSKTAKALSSVGSATSRQASRPMARTGSVAASRPASAKPVQLLRQPKLQRTASRVPQARVTAPQRTSWQAGLPMASGEQRECPIGTMATLARGHDDVVRCLPL</sequence>
<dbReference type="RefSeq" id="WP_157985685.1">
    <property type="nucleotide sequence ID" value="NZ_JALBUU010000004.1"/>
</dbReference>
<feature type="signal peptide" evidence="2">
    <location>
        <begin position="1"/>
        <end position="20"/>
    </location>
</feature>
<dbReference type="Proteomes" id="UP001201985">
    <property type="component" value="Unassembled WGS sequence"/>
</dbReference>
<feature type="compositionally biased region" description="Polar residues" evidence="1">
    <location>
        <begin position="50"/>
        <end position="59"/>
    </location>
</feature>
<reference evidence="3 4" key="1">
    <citation type="submission" date="2022-03" db="EMBL/GenBank/DDBJ databases">
        <title>Complete genome analysis of Roseomonas KG 17.1 : a prolific producer of plant growth promoters.</title>
        <authorList>
            <person name="Saadouli I."/>
            <person name="Najjari A."/>
            <person name="Mosbah A."/>
            <person name="Ouzari H.I."/>
        </authorList>
    </citation>
    <scope>NUCLEOTIDE SEQUENCE [LARGE SCALE GENOMIC DNA]</scope>
    <source>
        <strain evidence="3 4">KG17-1</strain>
    </source>
</reference>
<organism evidence="3 4">
    <name type="scientific">Teichococcus vastitatis</name>
    <dbReference type="NCBI Taxonomy" id="2307076"/>
    <lineage>
        <taxon>Bacteria</taxon>
        <taxon>Pseudomonadati</taxon>
        <taxon>Pseudomonadota</taxon>
        <taxon>Alphaproteobacteria</taxon>
        <taxon>Acetobacterales</taxon>
        <taxon>Roseomonadaceae</taxon>
        <taxon>Roseomonas</taxon>
    </lineage>
</organism>
<feature type="chain" id="PRO_5045601748" evidence="2">
    <location>
        <begin position="21"/>
        <end position="143"/>
    </location>
</feature>
<evidence type="ECO:0000313" key="3">
    <source>
        <dbReference type="EMBL" id="MCI0754404.1"/>
    </source>
</evidence>
<gene>
    <name evidence="3" type="ORF">MON41_11620</name>
</gene>
<accession>A0ABS9W737</accession>
<comment type="caution">
    <text evidence="3">The sequence shown here is derived from an EMBL/GenBank/DDBJ whole genome shotgun (WGS) entry which is preliminary data.</text>
</comment>
<evidence type="ECO:0000256" key="1">
    <source>
        <dbReference type="SAM" id="MobiDB-lite"/>
    </source>
</evidence>
<keyword evidence="2" id="KW-0732">Signal</keyword>
<feature type="region of interest" description="Disordered" evidence="1">
    <location>
        <begin position="26"/>
        <end position="107"/>
    </location>
</feature>
<dbReference type="EMBL" id="JALBUU010000004">
    <property type="protein sequence ID" value="MCI0754404.1"/>
    <property type="molecule type" value="Genomic_DNA"/>
</dbReference>